<dbReference type="GO" id="GO:0005524">
    <property type="term" value="F:ATP binding"/>
    <property type="evidence" value="ECO:0007669"/>
    <property type="project" value="InterPro"/>
</dbReference>
<evidence type="ECO:0000256" key="1">
    <source>
        <dbReference type="ARBA" id="ARBA00004479"/>
    </source>
</evidence>
<gene>
    <name evidence="4" type="ORF">Ahy_B03g067498</name>
</gene>
<sequence length="240" mass="26139">MSLLGFFSLFPLMLNCSCSSPISVATMLPALGTTTTTSTAATPHFPASLCCCASSLPLRTTQSKFSAVYKGVLRDGSPVAIRSINVTCCIPEEVEFLKGLSLLTSLRHKNIVKMRGFCCSSSRGECYLVYDFVTSGTLYILIWKMEVKMCLSRLRGFPSARAMQKFLADGIVYSALKVGAAMGYLAPEYITAGRITEKSDVSTFGVIVLQVLSEKTIVGGSIRMAVEFFRFDDFVDTNLK</sequence>
<dbReference type="SUPFAM" id="SSF56112">
    <property type="entry name" value="Protein kinase-like (PK-like)"/>
    <property type="match status" value="1"/>
</dbReference>
<dbReference type="GO" id="GO:0004713">
    <property type="term" value="F:protein tyrosine kinase activity"/>
    <property type="evidence" value="ECO:0007669"/>
    <property type="project" value="InterPro"/>
</dbReference>
<comment type="subcellular location">
    <subcellularLocation>
        <location evidence="1">Membrane</location>
        <topology evidence="1">Single-pass type I membrane protein</topology>
    </subcellularLocation>
</comment>
<feature type="chain" id="PRO_5019357405" description="Protein kinase domain-containing protein" evidence="2">
    <location>
        <begin position="20"/>
        <end position="240"/>
    </location>
</feature>
<protein>
    <recommendedName>
        <fullName evidence="3">Protein kinase domain-containing protein</fullName>
    </recommendedName>
</protein>
<dbReference type="EMBL" id="SDMP01000013">
    <property type="protein sequence ID" value="RYR22224.1"/>
    <property type="molecule type" value="Genomic_DNA"/>
</dbReference>
<dbReference type="SMART" id="SM00219">
    <property type="entry name" value="TyrKc"/>
    <property type="match status" value="1"/>
</dbReference>
<dbReference type="Gene3D" id="3.30.200.20">
    <property type="entry name" value="Phosphorylase Kinase, domain 1"/>
    <property type="match status" value="1"/>
</dbReference>
<reference evidence="4 5" key="1">
    <citation type="submission" date="2019-01" db="EMBL/GenBank/DDBJ databases">
        <title>Sequencing of cultivated peanut Arachis hypogaea provides insights into genome evolution and oil improvement.</title>
        <authorList>
            <person name="Chen X."/>
        </authorList>
    </citation>
    <scope>NUCLEOTIDE SEQUENCE [LARGE SCALE GENOMIC DNA]</scope>
    <source>
        <strain evidence="5">cv. Fuhuasheng</strain>
        <tissue evidence="4">Leaves</tissue>
    </source>
</reference>
<dbReference type="InterPro" id="IPR020635">
    <property type="entry name" value="Tyr_kinase_cat_dom"/>
</dbReference>
<organism evidence="4 5">
    <name type="scientific">Arachis hypogaea</name>
    <name type="common">Peanut</name>
    <dbReference type="NCBI Taxonomy" id="3818"/>
    <lineage>
        <taxon>Eukaryota</taxon>
        <taxon>Viridiplantae</taxon>
        <taxon>Streptophyta</taxon>
        <taxon>Embryophyta</taxon>
        <taxon>Tracheophyta</taxon>
        <taxon>Spermatophyta</taxon>
        <taxon>Magnoliopsida</taxon>
        <taxon>eudicotyledons</taxon>
        <taxon>Gunneridae</taxon>
        <taxon>Pentapetalae</taxon>
        <taxon>rosids</taxon>
        <taxon>fabids</taxon>
        <taxon>Fabales</taxon>
        <taxon>Fabaceae</taxon>
        <taxon>Papilionoideae</taxon>
        <taxon>50 kb inversion clade</taxon>
        <taxon>dalbergioids sensu lato</taxon>
        <taxon>Dalbergieae</taxon>
        <taxon>Pterocarpus clade</taxon>
        <taxon>Arachis</taxon>
    </lineage>
</organism>
<dbReference type="AlphaFoldDB" id="A0A445A6Z3"/>
<proteinExistence type="predicted"/>
<dbReference type="InterPro" id="IPR001245">
    <property type="entry name" value="Ser-Thr/Tyr_kinase_cat_dom"/>
</dbReference>
<dbReference type="InterPro" id="IPR000719">
    <property type="entry name" value="Prot_kinase_dom"/>
</dbReference>
<dbReference type="GO" id="GO:0016020">
    <property type="term" value="C:membrane"/>
    <property type="evidence" value="ECO:0007669"/>
    <property type="project" value="UniProtKB-SubCell"/>
</dbReference>
<accession>A0A445A6Z3</accession>
<evidence type="ECO:0000256" key="2">
    <source>
        <dbReference type="SAM" id="SignalP"/>
    </source>
</evidence>
<dbReference type="Proteomes" id="UP000289738">
    <property type="component" value="Chromosome B03"/>
</dbReference>
<comment type="caution">
    <text evidence="4">The sequence shown here is derived from an EMBL/GenBank/DDBJ whole genome shotgun (WGS) entry which is preliminary data.</text>
</comment>
<feature type="signal peptide" evidence="2">
    <location>
        <begin position="1"/>
        <end position="19"/>
    </location>
</feature>
<name>A0A445A6Z3_ARAHY</name>
<keyword evidence="2" id="KW-0732">Signal</keyword>
<evidence type="ECO:0000313" key="5">
    <source>
        <dbReference type="Proteomes" id="UP000289738"/>
    </source>
</evidence>
<keyword evidence="5" id="KW-1185">Reference proteome</keyword>
<dbReference type="PANTHER" id="PTHR48006:SF76">
    <property type="entry name" value="LRR RECEPTOR-LIKE KINASE"/>
    <property type="match status" value="1"/>
</dbReference>
<evidence type="ECO:0000259" key="3">
    <source>
        <dbReference type="PROSITE" id="PS50011"/>
    </source>
</evidence>
<dbReference type="InterPro" id="IPR051824">
    <property type="entry name" value="LRR_Rcpt-Like_S/T_Kinase"/>
</dbReference>
<evidence type="ECO:0000313" key="4">
    <source>
        <dbReference type="EMBL" id="RYR22224.1"/>
    </source>
</evidence>
<dbReference type="Gene3D" id="1.10.510.10">
    <property type="entry name" value="Transferase(Phosphotransferase) domain 1"/>
    <property type="match status" value="1"/>
</dbReference>
<dbReference type="InterPro" id="IPR011009">
    <property type="entry name" value="Kinase-like_dom_sf"/>
</dbReference>
<dbReference type="PROSITE" id="PS50011">
    <property type="entry name" value="PROTEIN_KINASE_DOM"/>
    <property type="match status" value="1"/>
</dbReference>
<dbReference type="PANTHER" id="PTHR48006">
    <property type="entry name" value="LEUCINE-RICH REPEAT-CONTAINING PROTEIN DDB_G0281931-RELATED"/>
    <property type="match status" value="1"/>
</dbReference>
<feature type="domain" description="Protein kinase" evidence="3">
    <location>
        <begin position="54"/>
        <end position="240"/>
    </location>
</feature>
<dbReference type="Pfam" id="PF07714">
    <property type="entry name" value="PK_Tyr_Ser-Thr"/>
    <property type="match status" value="1"/>
</dbReference>